<protein>
    <submittedName>
        <fullName evidence="1">Uncharacterized protein</fullName>
    </submittedName>
</protein>
<evidence type="ECO:0000313" key="1">
    <source>
        <dbReference type="EMBL" id="MPM32955.1"/>
    </source>
</evidence>
<organism evidence="1">
    <name type="scientific">bioreactor metagenome</name>
    <dbReference type="NCBI Taxonomy" id="1076179"/>
    <lineage>
        <taxon>unclassified sequences</taxon>
        <taxon>metagenomes</taxon>
        <taxon>ecological metagenomes</taxon>
    </lineage>
</organism>
<dbReference type="AlphaFoldDB" id="A0A644YWG8"/>
<proteinExistence type="predicted"/>
<gene>
    <name evidence="1" type="ORF">SDC9_79522</name>
</gene>
<accession>A0A644YWG8</accession>
<dbReference type="EMBL" id="VSSQ01006513">
    <property type="protein sequence ID" value="MPM32955.1"/>
    <property type="molecule type" value="Genomic_DNA"/>
</dbReference>
<comment type="caution">
    <text evidence="1">The sequence shown here is derived from an EMBL/GenBank/DDBJ whole genome shotgun (WGS) entry which is preliminary data.</text>
</comment>
<sequence>MKTRKFLDALVADGVHVFVSLGHVEFSGPEDRVAEAREAMNAFPSLGGEIIRLLNPSPADRREWLDSQGENVRREYRERVDRLRKAGVAEAEGVALSTTHHDHNSMLPEHMKPIRKIRGMEESG</sequence>
<name>A0A644YWG8_9ZZZZ</name>
<reference evidence="1" key="1">
    <citation type="submission" date="2019-08" db="EMBL/GenBank/DDBJ databases">
        <authorList>
            <person name="Kucharzyk K."/>
            <person name="Murdoch R.W."/>
            <person name="Higgins S."/>
            <person name="Loffler F."/>
        </authorList>
    </citation>
    <scope>NUCLEOTIDE SEQUENCE</scope>
</reference>